<keyword evidence="1" id="KW-0812">Transmembrane</keyword>
<accession>A0A4Q5IXF8</accession>
<feature type="transmembrane region" description="Helical" evidence="1">
    <location>
        <begin position="32"/>
        <end position="65"/>
    </location>
</feature>
<keyword evidence="1" id="KW-0472">Membrane</keyword>
<name>A0A4Q5IXF8_9ACTN</name>
<keyword evidence="1" id="KW-1133">Transmembrane helix</keyword>
<gene>
    <name evidence="2" type="ORF">ETU37_21440</name>
</gene>
<dbReference type="EMBL" id="SDPU01000035">
    <property type="protein sequence ID" value="RYU09599.1"/>
    <property type="molecule type" value="Genomic_DNA"/>
</dbReference>
<evidence type="ECO:0000313" key="2">
    <source>
        <dbReference type="EMBL" id="RYU09599.1"/>
    </source>
</evidence>
<keyword evidence="3" id="KW-1185">Reference proteome</keyword>
<dbReference type="SUPFAM" id="SSF55729">
    <property type="entry name" value="Acyl-CoA N-acyltransferases (Nat)"/>
    <property type="match status" value="1"/>
</dbReference>
<evidence type="ECO:0000313" key="3">
    <source>
        <dbReference type="Proteomes" id="UP000291189"/>
    </source>
</evidence>
<evidence type="ECO:0000256" key="1">
    <source>
        <dbReference type="SAM" id="Phobius"/>
    </source>
</evidence>
<organism evidence="2 3">
    <name type="scientific">Nocardioides iriomotensis</name>
    <dbReference type="NCBI Taxonomy" id="715784"/>
    <lineage>
        <taxon>Bacteria</taxon>
        <taxon>Bacillati</taxon>
        <taxon>Actinomycetota</taxon>
        <taxon>Actinomycetes</taxon>
        <taxon>Propionibacteriales</taxon>
        <taxon>Nocardioidaceae</taxon>
        <taxon>Nocardioides</taxon>
    </lineage>
</organism>
<evidence type="ECO:0008006" key="4">
    <source>
        <dbReference type="Google" id="ProtNLM"/>
    </source>
</evidence>
<dbReference type="Proteomes" id="UP000291189">
    <property type="component" value="Unassembled WGS sequence"/>
</dbReference>
<dbReference type="RefSeq" id="WP_129989364.1">
    <property type="nucleotide sequence ID" value="NZ_SDPU01000035.1"/>
</dbReference>
<protein>
    <recommendedName>
        <fullName evidence="4">N-acetyltransferase domain-containing protein</fullName>
    </recommendedName>
</protein>
<proteinExistence type="predicted"/>
<dbReference type="AlphaFoldDB" id="A0A4Q5IXF8"/>
<sequence>MSWLDALGWAGSALLVFSLMQARVLRFRVLNLVACLILVVFNAVLGIWPMVAMNVVLSAINLWFLRKLLSERHDERAFAVLEVSPADEYLRHVLRVHQSDMLKHQPDLLWDGGAPGRRAFLVLHGDETVGVVLAREEADGVLQIELDWVSPRFRDFAPGEFVWRRSDVLREQGLRRVVSPPAMVAPYYDKIGFRREGDVFVMEV</sequence>
<reference evidence="2 3" key="1">
    <citation type="submission" date="2019-01" db="EMBL/GenBank/DDBJ databases">
        <title>Nocardioides guangzhouensis sp. nov., an actinobacterium isolated from soil.</title>
        <authorList>
            <person name="Fu Y."/>
            <person name="Cai Y."/>
            <person name="Lin Z."/>
            <person name="Chen P."/>
        </authorList>
    </citation>
    <scope>NUCLEOTIDE SEQUENCE [LARGE SCALE GENOMIC DNA]</scope>
    <source>
        <strain evidence="2 3">NBRC 105384</strain>
    </source>
</reference>
<comment type="caution">
    <text evidence="2">The sequence shown here is derived from an EMBL/GenBank/DDBJ whole genome shotgun (WGS) entry which is preliminary data.</text>
</comment>
<dbReference type="OrthoDB" id="677174at2"/>
<dbReference type="InterPro" id="IPR016181">
    <property type="entry name" value="Acyl_CoA_acyltransferase"/>
</dbReference>